<dbReference type="EMBL" id="JBHSPA010000119">
    <property type="protein sequence ID" value="MFC5835259.1"/>
    <property type="molecule type" value="Genomic_DNA"/>
</dbReference>
<evidence type="ECO:0000256" key="2">
    <source>
        <dbReference type="ARBA" id="ARBA00023125"/>
    </source>
</evidence>
<dbReference type="InterPro" id="IPR036390">
    <property type="entry name" value="WH_DNA-bd_sf"/>
</dbReference>
<evidence type="ECO:0000259" key="4">
    <source>
        <dbReference type="PROSITE" id="PS50995"/>
    </source>
</evidence>
<sequence>MVGIDSEELLGVAALVARLESETLASLEPSLTSRQYRLLRVIDQGQETATMIYENATISLAAISQSVDLLVQRGLLRRARAPEDGRRVILSLTDPGRAVLAEAAARMDTLAAHLIGAPAEQQVTELRQALRLLRERVVTLLRSREPSR</sequence>
<keyword evidence="1" id="KW-0805">Transcription regulation</keyword>
<dbReference type="InterPro" id="IPR036388">
    <property type="entry name" value="WH-like_DNA-bd_sf"/>
</dbReference>
<keyword evidence="6" id="KW-1185">Reference proteome</keyword>
<name>A0ABW1DD26_9ACTN</name>
<protein>
    <submittedName>
        <fullName evidence="5">MarR family winged helix-turn-helix transcriptional regulator</fullName>
    </submittedName>
</protein>
<dbReference type="PROSITE" id="PS01117">
    <property type="entry name" value="HTH_MARR_1"/>
    <property type="match status" value="1"/>
</dbReference>
<proteinExistence type="predicted"/>
<comment type="caution">
    <text evidence="5">The sequence shown here is derived from an EMBL/GenBank/DDBJ whole genome shotgun (WGS) entry which is preliminary data.</text>
</comment>
<dbReference type="RefSeq" id="WP_379524670.1">
    <property type="nucleotide sequence ID" value="NZ_JBHSPA010000119.1"/>
</dbReference>
<organism evidence="5 6">
    <name type="scientific">Nonomuraea insulae</name>
    <dbReference type="NCBI Taxonomy" id="1616787"/>
    <lineage>
        <taxon>Bacteria</taxon>
        <taxon>Bacillati</taxon>
        <taxon>Actinomycetota</taxon>
        <taxon>Actinomycetes</taxon>
        <taxon>Streptosporangiales</taxon>
        <taxon>Streptosporangiaceae</taxon>
        <taxon>Nonomuraea</taxon>
    </lineage>
</organism>
<evidence type="ECO:0000313" key="5">
    <source>
        <dbReference type="EMBL" id="MFC5835259.1"/>
    </source>
</evidence>
<accession>A0ABW1DD26</accession>
<reference evidence="6" key="1">
    <citation type="journal article" date="2019" name="Int. J. Syst. Evol. Microbiol.">
        <title>The Global Catalogue of Microorganisms (GCM) 10K type strain sequencing project: providing services to taxonomists for standard genome sequencing and annotation.</title>
        <authorList>
            <consortium name="The Broad Institute Genomics Platform"/>
            <consortium name="The Broad Institute Genome Sequencing Center for Infectious Disease"/>
            <person name="Wu L."/>
            <person name="Ma J."/>
        </authorList>
    </citation>
    <scope>NUCLEOTIDE SEQUENCE [LARGE SCALE GENOMIC DNA]</scope>
    <source>
        <strain evidence="6">CCUG 53903</strain>
    </source>
</reference>
<dbReference type="Gene3D" id="1.10.10.10">
    <property type="entry name" value="Winged helix-like DNA-binding domain superfamily/Winged helix DNA-binding domain"/>
    <property type="match status" value="1"/>
</dbReference>
<keyword evidence="2" id="KW-0238">DNA-binding</keyword>
<evidence type="ECO:0000256" key="1">
    <source>
        <dbReference type="ARBA" id="ARBA00023015"/>
    </source>
</evidence>
<feature type="domain" description="HTH marR-type" evidence="4">
    <location>
        <begin position="1"/>
        <end position="135"/>
    </location>
</feature>
<keyword evidence="3" id="KW-0804">Transcription</keyword>
<dbReference type="InterPro" id="IPR000835">
    <property type="entry name" value="HTH_MarR-typ"/>
</dbReference>
<dbReference type="SMART" id="SM00347">
    <property type="entry name" value="HTH_MARR"/>
    <property type="match status" value="1"/>
</dbReference>
<dbReference type="SUPFAM" id="SSF46785">
    <property type="entry name" value="Winged helix' DNA-binding domain"/>
    <property type="match status" value="1"/>
</dbReference>
<dbReference type="Pfam" id="PF12802">
    <property type="entry name" value="MarR_2"/>
    <property type="match status" value="1"/>
</dbReference>
<dbReference type="PANTHER" id="PTHR33164">
    <property type="entry name" value="TRANSCRIPTIONAL REGULATOR, MARR FAMILY"/>
    <property type="match status" value="1"/>
</dbReference>
<dbReference type="PANTHER" id="PTHR33164:SF43">
    <property type="entry name" value="HTH-TYPE TRANSCRIPTIONAL REPRESSOR YETL"/>
    <property type="match status" value="1"/>
</dbReference>
<evidence type="ECO:0000313" key="6">
    <source>
        <dbReference type="Proteomes" id="UP001596058"/>
    </source>
</evidence>
<evidence type="ECO:0000256" key="3">
    <source>
        <dbReference type="ARBA" id="ARBA00023163"/>
    </source>
</evidence>
<dbReference type="InterPro" id="IPR023187">
    <property type="entry name" value="Tscrpt_reg_MarR-type_CS"/>
</dbReference>
<dbReference type="Proteomes" id="UP001596058">
    <property type="component" value="Unassembled WGS sequence"/>
</dbReference>
<gene>
    <name evidence="5" type="ORF">ACFPZ3_66495</name>
</gene>
<dbReference type="PROSITE" id="PS50995">
    <property type="entry name" value="HTH_MARR_2"/>
    <property type="match status" value="1"/>
</dbReference>
<dbReference type="InterPro" id="IPR039422">
    <property type="entry name" value="MarR/SlyA-like"/>
</dbReference>